<accession>A0A1B2RAQ3</accession>
<reference evidence="1" key="1">
    <citation type="submission" date="2016-04" db="EMBL/GenBank/DDBJ databases">
        <title>Characterization of the 'ancient' IncA/C plasmids R16a and IP40a and their rearrangements using Oxford Nanopore MinION sequencer device.</title>
        <authorList>
            <person name="Szabo M."/>
            <person name="Wilk T."/>
            <person name="Nagy T."/>
            <person name="Farkas T."/>
            <person name="Hegyi A."/>
            <person name="Olasz F."/>
            <person name="Kiss J."/>
        </authorList>
    </citation>
    <scope>NUCLEOTIDE SEQUENCE</scope>
    <source>
        <strain evidence="1">K-12</strain>
        <plasmid evidence="1">IP40a</plasmid>
    </source>
</reference>
<geneLocation type="plasmid" evidence="1">
    <name>IP40a</name>
</geneLocation>
<protein>
    <submittedName>
        <fullName evidence="1">Uncharacterized protein</fullName>
    </submittedName>
</protein>
<organism evidence="1">
    <name type="scientific">Escherichia coli</name>
    <dbReference type="NCBI Taxonomy" id="562"/>
    <lineage>
        <taxon>Bacteria</taxon>
        <taxon>Pseudomonadati</taxon>
        <taxon>Pseudomonadota</taxon>
        <taxon>Gammaproteobacteria</taxon>
        <taxon>Enterobacterales</taxon>
        <taxon>Enterobacteriaceae</taxon>
        <taxon>Escherichia</taxon>
    </lineage>
</organism>
<evidence type="ECO:0000313" key="1">
    <source>
        <dbReference type="EMBL" id="AOB41656.1"/>
    </source>
</evidence>
<sequence>MISTRKQSKGGFSVRLVQGQPVLLIENHQEVVFWCGYGLRG</sequence>
<dbReference type="EMBL" id="KX156772">
    <property type="protein sequence ID" value="AOB41656.1"/>
    <property type="molecule type" value="Genomic_DNA"/>
</dbReference>
<keyword evidence="1" id="KW-0614">Plasmid</keyword>
<name>A0A1B2RAQ3_ECOLX</name>
<dbReference type="AlphaFoldDB" id="A0A1B2RAQ3"/>
<proteinExistence type="predicted"/>